<organism evidence="1 2">
    <name type="scientific">Brassica cretica</name>
    <name type="common">Mustard</name>
    <dbReference type="NCBI Taxonomy" id="69181"/>
    <lineage>
        <taxon>Eukaryota</taxon>
        <taxon>Viridiplantae</taxon>
        <taxon>Streptophyta</taxon>
        <taxon>Embryophyta</taxon>
        <taxon>Tracheophyta</taxon>
        <taxon>Spermatophyta</taxon>
        <taxon>Magnoliopsida</taxon>
        <taxon>eudicotyledons</taxon>
        <taxon>Gunneridae</taxon>
        <taxon>Pentapetalae</taxon>
        <taxon>rosids</taxon>
        <taxon>malvids</taxon>
        <taxon>Brassicales</taxon>
        <taxon>Brassicaceae</taxon>
        <taxon>Brassiceae</taxon>
        <taxon>Brassica</taxon>
    </lineage>
</organism>
<accession>A0A8S9MSV9</accession>
<dbReference type="EMBL" id="QGKX02002183">
    <property type="protein sequence ID" value="KAF3485723.1"/>
    <property type="molecule type" value="Genomic_DNA"/>
</dbReference>
<dbReference type="AlphaFoldDB" id="A0A8S9MSV9"/>
<gene>
    <name evidence="1" type="ORF">F2Q69_00052212</name>
</gene>
<proteinExistence type="predicted"/>
<evidence type="ECO:0000313" key="1">
    <source>
        <dbReference type="EMBL" id="KAF3485723.1"/>
    </source>
</evidence>
<sequence>MSETDRSLRRDRTDGLVGRYVATDSLRFGRYVATVATDSLRIGRYVATDREAWSVATYHYVATDSCAGRSLRSDRLVRGSIATRRPCLNPFPMFYERDLGLRVFSFDE</sequence>
<reference evidence="1" key="1">
    <citation type="submission" date="2019-12" db="EMBL/GenBank/DDBJ databases">
        <title>Genome sequencing and annotation of Brassica cretica.</title>
        <authorList>
            <person name="Studholme D.J."/>
            <person name="Sarris P."/>
        </authorList>
    </citation>
    <scope>NUCLEOTIDE SEQUENCE</scope>
    <source>
        <strain evidence="1">PFS-109/04</strain>
        <tissue evidence="1">Leaf</tissue>
    </source>
</reference>
<name>A0A8S9MSV9_BRACR</name>
<evidence type="ECO:0000313" key="2">
    <source>
        <dbReference type="Proteomes" id="UP000712600"/>
    </source>
</evidence>
<comment type="caution">
    <text evidence="1">The sequence shown here is derived from an EMBL/GenBank/DDBJ whole genome shotgun (WGS) entry which is preliminary data.</text>
</comment>
<protein>
    <submittedName>
        <fullName evidence="1">Uncharacterized protein</fullName>
    </submittedName>
</protein>
<dbReference type="Proteomes" id="UP000712600">
    <property type="component" value="Unassembled WGS sequence"/>
</dbReference>